<dbReference type="Proteomes" id="UP000324705">
    <property type="component" value="Chromosome 7A"/>
</dbReference>
<organism evidence="3 4">
    <name type="scientific">Triticum turgidum subsp. durum</name>
    <name type="common">Durum wheat</name>
    <name type="synonym">Triticum durum</name>
    <dbReference type="NCBI Taxonomy" id="4567"/>
    <lineage>
        <taxon>Eukaryota</taxon>
        <taxon>Viridiplantae</taxon>
        <taxon>Streptophyta</taxon>
        <taxon>Embryophyta</taxon>
        <taxon>Tracheophyta</taxon>
        <taxon>Spermatophyta</taxon>
        <taxon>Magnoliopsida</taxon>
        <taxon>Liliopsida</taxon>
        <taxon>Poales</taxon>
        <taxon>Poaceae</taxon>
        <taxon>BOP clade</taxon>
        <taxon>Pooideae</taxon>
        <taxon>Triticodae</taxon>
        <taxon>Triticeae</taxon>
        <taxon>Triticinae</taxon>
        <taxon>Triticum</taxon>
    </lineage>
</organism>
<evidence type="ECO:0000256" key="1">
    <source>
        <dbReference type="SAM" id="MobiDB-lite"/>
    </source>
</evidence>
<evidence type="ECO:0000259" key="2">
    <source>
        <dbReference type="Pfam" id="PF00085"/>
    </source>
</evidence>
<dbReference type="CDD" id="cd02947">
    <property type="entry name" value="TRX_family"/>
    <property type="match status" value="1"/>
</dbReference>
<sequence>MNSYYYYLDKSRPWFWWSGGGWRRFNDGRRYPAVNIIILTADSFDYALGRKRLIEPPQDSSSGSVISIKDMDEWKLHWNKSAPYNKLLVYAFYDKNSTLYKAMEKLLEKLAKQYIGKADFCKLDVDNFEYLAGLCGVEGAYPTFVLFKNCKQHDMSYSRILEHLQRQSSALSAHMPRVHIHTSQIGPLILKHFDEQVTCDVTRARTNAMGVSSLGQIVVSLLMGASSGLGVAVGVTSGWVHELGPRSGCGCELRAGPASSGLGPAIGTTSGCGAVSSGLGLAVSASFGRGGTSSGLRVAVGARAPASGKPWAHELRPRDSHGRELQAQGRPRARAPPAVFSPSHCKWAPVCMQLAARA</sequence>
<reference evidence="3 4" key="1">
    <citation type="submission" date="2017-09" db="EMBL/GenBank/DDBJ databases">
        <authorList>
            <consortium name="International Durum Wheat Genome Sequencing Consortium (IDWGSC)"/>
            <person name="Milanesi L."/>
        </authorList>
    </citation>
    <scope>NUCLEOTIDE SEQUENCE [LARGE SCALE GENOMIC DNA]</scope>
    <source>
        <strain evidence="4">cv. Svevo</strain>
    </source>
</reference>
<dbReference type="PANTHER" id="PTHR10438:SF442">
    <property type="entry name" value="THIOREDOXIN H-TYPE 2"/>
    <property type="match status" value="1"/>
</dbReference>
<dbReference type="InterPro" id="IPR013766">
    <property type="entry name" value="Thioredoxin_domain"/>
</dbReference>
<dbReference type="InterPro" id="IPR036249">
    <property type="entry name" value="Thioredoxin-like_sf"/>
</dbReference>
<evidence type="ECO:0000313" key="4">
    <source>
        <dbReference type="Proteomes" id="UP000324705"/>
    </source>
</evidence>
<dbReference type="SUPFAM" id="SSF52833">
    <property type="entry name" value="Thioredoxin-like"/>
    <property type="match status" value="1"/>
</dbReference>
<gene>
    <name evidence="3" type="ORF">TRITD_7Av1G046220</name>
</gene>
<keyword evidence="4" id="KW-1185">Reference proteome</keyword>
<feature type="region of interest" description="Disordered" evidence="1">
    <location>
        <begin position="308"/>
        <end position="338"/>
    </location>
</feature>
<feature type="compositionally biased region" description="Basic and acidic residues" evidence="1">
    <location>
        <begin position="311"/>
        <end position="324"/>
    </location>
</feature>
<evidence type="ECO:0000313" key="3">
    <source>
        <dbReference type="EMBL" id="VAI71365.1"/>
    </source>
</evidence>
<dbReference type="PANTHER" id="PTHR10438">
    <property type="entry name" value="THIOREDOXIN"/>
    <property type="match status" value="1"/>
</dbReference>
<dbReference type="Gramene" id="TRITD7Av1G046220.3">
    <property type="protein sequence ID" value="TRITD7Av1G046220.3"/>
    <property type="gene ID" value="TRITD7Av1G046220"/>
</dbReference>
<dbReference type="AlphaFoldDB" id="A0A9R0Z7F4"/>
<dbReference type="Pfam" id="PF00085">
    <property type="entry name" value="Thioredoxin"/>
    <property type="match status" value="1"/>
</dbReference>
<feature type="domain" description="Thioredoxin" evidence="2">
    <location>
        <begin position="85"/>
        <end position="154"/>
    </location>
</feature>
<accession>A0A9R0Z7F4</accession>
<dbReference type="EMBL" id="LT934123">
    <property type="protein sequence ID" value="VAI71365.1"/>
    <property type="molecule type" value="Genomic_DNA"/>
</dbReference>
<dbReference type="Gene3D" id="3.40.30.10">
    <property type="entry name" value="Glutaredoxin"/>
    <property type="match status" value="1"/>
</dbReference>
<name>A0A9R0Z7F4_TRITD</name>
<proteinExistence type="predicted"/>
<dbReference type="InterPro" id="IPR050620">
    <property type="entry name" value="Thioredoxin_H-type-like"/>
</dbReference>
<protein>
    <recommendedName>
        <fullName evidence="2">Thioredoxin domain-containing protein</fullName>
    </recommendedName>
</protein>